<dbReference type="RefSeq" id="WP_007260620.1">
    <property type="nucleotide sequence ID" value="NZ_AOHZ01000080.1"/>
</dbReference>
<keyword evidence="2" id="KW-1185">Reference proteome</keyword>
<dbReference type="OrthoDB" id="267555at2157"/>
<accession>L9WRL2</accession>
<evidence type="ECO:0000313" key="2">
    <source>
        <dbReference type="Proteomes" id="UP000011602"/>
    </source>
</evidence>
<dbReference type="eggNOG" id="arCOG11849">
    <property type="taxonomic scope" value="Archaea"/>
</dbReference>
<evidence type="ECO:0000313" key="1">
    <source>
        <dbReference type="EMBL" id="ELY52037.1"/>
    </source>
</evidence>
<protein>
    <submittedName>
        <fullName evidence="1">Uncharacterized protein</fullName>
    </submittedName>
</protein>
<dbReference type="PROSITE" id="PS51318">
    <property type="entry name" value="TAT"/>
    <property type="match status" value="1"/>
</dbReference>
<proteinExistence type="predicted"/>
<organism evidence="1 2">
    <name type="scientific">Natronolimnohabitans innermongolicus JCM 12255</name>
    <dbReference type="NCBI Taxonomy" id="1227499"/>
    <lineage>
        <taxon>Archaea</taxon>
        <taxon>Methanobacteriati</taxon>
        <taxon>Methanobacteriota</taxon>
        <taxon>Stenosarchaea group</taxon>
        <taxon>Halobacteria</taxon>
        <taxon>Halobacteriales</taxon>
        <taxon>Natrialbaceae</taxon>
        <taxon>Natronolimnohabitans</taxon>
    </lineage>
</organism>
<sequence length="304" mass="33847">MSRLTRRQLLCGASLSALVGGLSITAWKRRFDSTADAESDGRAGFAPATDGFGFDNFSTPPVVPDPVEFVDRSELRTRLLSDWDGPLGMASGISMTGSLERRVRSIADELYGNATRLFGTEGYCYGMAATAQQYFEEPDSMPVDRESASEIEHVNEPLEDGDSRPVREDIERLHRRQFTEIDSWLNRWPLLRPGWIDYQAQERELRDALDDYGSAGLTITGDDVLRGHYVLAYDYDVDDTGVTFAVYDPNDSADEYAGSNDGHTVGVETTGSSYEPRMDAYEGTYDRFLFTSTDRTIRADVVSA</sequence>
<dbReference type="Proteomes" id="UP000011602">
    <property type="component" value="Unassembled WGS sequence"/>
</dbReference>
<dbReference type="STRING" id="1227499.C493_16791"/>
<dbReference type="AlphaFoldDB" id="L9WRL2"/>
<comment type="caution">
    <text evidence="1">The sequence shown here is derived from an EMBL/GenBank/DDBJ whole genome shotgun (WGS) entry which is preliminary data.</text>
</comment>
<dbReference type="EMBL" id="AOHZ01000080">
    <property type="protein sequence ID" value="ELY52037.1"/>
    <property type="molecule type" value="Genomic_DNA"/>
</dbReference>
<reference evidence="1 2" key="1">
    <citation type="journal article" date="2014" name="PLoS Genet.">
        <title>Phylogenetically driven sequencing of extremely halophilic archaea reveals strategies for static and dynamic osmo-response.</title>
        <authorList>
            <person name="Becker E.A."/>
            <person name="Seitzer P.M."/>
            <person name="Tritt A."/>
            <person name="Larsen D."/>
            <person name="Krusor M."/>
            <person name="Yao A.I."/>
            <person name="Wu D."/>
            <person name="Madern D."/>
            <person name="Eisen J.A."/>
            <person name="Darling A.E."/>
            <person name="Facciotti M.T."/>
        </authorList>
    </citation>
    <scope>NUCLEOTIDE SEQUENCE [LARGE SCALE GENOMIC DNA]</scope>
    <source>
        <strain evidence="1 2">JCM 12255</strain>
    </source>
</reference>
<name>L9WRL2_9EURY</name>
<gene>
    <name evidence="1" type="ORF">C493_16791</name>
</gene>
<dbReference type="InterPro" id="IPR006311">
    <property type="entry name" value="TAT_signal"/>
</dbReference>